<feature type="compositionally biased region" description="Polar residues" evidence="1">
    <location>
        <begin position="1"/>
        <end position="12"/>
    </location>
</feature>
<protein>
    <submittedName>
        <fullName evidence="2">Uncharacterized protein</fullName>
    </submittedName>
</protein>
<dbReference type="AlphaFoldDB" id="A0A9K3CWB4"/>
<dbReference type="Proteomes" id="UP000265618">
    <property type="component" value="Unassembled WGS sequence"/>
</dbReference>
<evidence type="ECO:0000313" key="3">
    <source>
        <dbReference type="Proteomes" id="UP000265618"/>
    </source>
</evidence>
<feature type="region of interest" description="Disordered" evidence="1">
    <location>
        <begin position="1"/>
        <end position="37"/>
    </location>
</feature>
<feature type="non-terminal residue" evidence="2">
    <location>
        <position position="1"/>
    </location>
</feature>
<sequence>MGTGTSCIYPTEQTERHREMDMGREGERERDEGESMYGGLANFSIDNSYIVEVPESELPALSRQNFYRRFEMAPGVAREMLDDVFDRVPAIAAERRIERDRLYKFNAAIT</sequence>
<dbReference type="EMBL" id="BDIP01001463">
    <property type="protein sequence ID" value="GIQ84453.1"/>
    <property type="molecule type" value="Genomic_DNA"/>
</dbReference>
<evidence type="ECO:0000256" key="1">
    <source>
        <dbReference type="SAM" id="MobiDB-lite"/>
    </source>
</evidence>
<gene>
    <name evidence="2" type="ORF">KIPB_005946</name>
</gene>
<name>A0A9K3CWB4_9EUKA</name>
<reference evidence="2 3" key="1">
    <citation type="journal article" date="2018" name="PLoS ONE">
        <title>The draft genome of Kipferlia bialata reveals reductive genome evolution in fornicate parasites.</title>
        <authorList>
            <person name="Tanifuji G."/>
            <person name="Takabayashi S."/>
            <person name="Kume K."/>
            <person name="Takagi M."/>
            <person name="Nakayama T."/>
            <person name="Kamikawa R."/>
            <person name="Inagaki Y."/>
            <person name="Hashimoto T."/>
        </authorList>
    </citation>
    <scope>NUCLEOTIDE SEQUENCE [LARGE SCALE GENOMIC DNA]</scope>
    <source>
        <strain evidence="2">NY0173</strain>
    </source>
</reference>
<comment type="caution">
    <text evidence="2">The sequence shown here is derived from an EMBL/GenBank/DDBJ whole genome shotgun (WGS) entry which is preliminary data.</text>
</comment>
<proteinExistence type="predicted"/>
<feature type="compositionally biased region" description="Basic and acidic residues" evidence="1">
    <location>
        <begin position="13"/>
        <end position="33"/>
    </location>
</feature>
<accession>A0A9K3CWB4</accession>
<evidence type="ECO:0000313" key="2">
    <source>
        <dbReference type="EMBL" id="GIQ84453.1"/>
    </source>
</evidence>
<keyword evidence="3" id="KW-1185">Reference proteome</keyword>
<organism evidence="2 3">
    <name type="scientific">Kipferlia bialata</name>
    <dbReference type="NCBI Taxonomy" id="797122"/>
    <lineage>
        <taxon>Eukaryota</taxon>
        <taxon>Metamonada</taxon>
        <taxon>Carpediemonas-like organisms</taxon>
        <taxon>Kipferlia</taxon>
    </lineage>
</organism>